<protein>
    <submittedName>
        <fullName evidence="1">Uncharacterized protein</fullName>
    </submittedName>
</protein>
<proteinExistence type="predicted"/>
<gene>
    <name evidence="1" type="ORF">NUW54_g4440</name>
</gene>
<reference evidence="1" key="1">
    <citation type="submission" date="2022-08" db="EMBL/GenBank/DDBJ databases">
        <title>Genome Sequence of Pycnoporus sanguineus.</title>
        <authorList>
            <person name="Buettner E."/>
        </authorList>
    </citation>
    <scope>NUCLEOTIDE SEQUENCE</scope>
    <source>
        <strain evidence="1">CG-C14</strain>
    </source>
</reference>
<evidence type="ECO:0000313" key="2">
    <source>
        <dbReference type="Proteomes" id="UP001144978"/>
    </source>
</evidence>
<accession>A0ACC1Q1G4</accession>
<dbReference type="Proteomes" id="UP001144978">
    <property type="component" value="Unassembled WGS sequence"/>
</dbReference>
<comment type="caution">
    <text evidence="1">The sequence shown here is derived from an EMBL/GenBank/DDBJ whole genome shotgun (WGS) entry which is preliminary data.</text>
</comment>
<organism evidence="1 2">
    <name type="scientific">Trametes sanguinea</name>
    <dbReference type="NCBI Taxonomy" id="158606"/>
    <lineage>
        <taxon>Eukaryota</taxon>
        <taxon>Fungi</taxon>
        <taxon>Dikarya</taxon>
        <taxon>Basidiomycota</taxon>
        <taxon>Agaricomycotina</taxon>
        <taxon>Agaricomycetes</taxon>
        <taxon>Polyporales</taxon>
        <taxon>Polyporaceae</taxon>
        <taxon>Trametes</taxon>
    </lineage>
</organism>
<sequence length="162" mass="17164">MNSDFLPLTRLRMSMEVTIGGSLANDRRLQHSINLEYCRCASLAHASCLTGPRSVLTPPALGELHAVLALQTSYLRVFISISGLLLPPHITPATAPPASIPHAASVQCNHPTICTQSLLFTEPPSGCVPGVRVHVNLREGSPPSEALEEGTFPQHAQTASGA</sequence>
<dbReference type="EMBL" id="JANSHE010001013">
    <property type="protein sequence ID" value="KAJ3005220.1"/>
    <property type="molecule type" value="Genomic_DNA"/>
</dbReference>
<name>A0ACC1Q1G4_9APHY</name>
<keyword evidence="2" id="KW-1185">Reference proteome</keyword>
<evidence type="ECO:0000313" key="1">
    <source>
        <dbReference type="EMBL" id="KAJ3005220.1"/>
    </source>
</evidence>